<dbReference type="Pfam" id="PF01435">
    <property type="entry name" value="Peptidase_M48"/>
    <property type="match status" value="1"/>
</dbReference>
<evidence type="ECO:0000256" key="12">
    <source>
        <dbReference type="HAMAP-Rule" id="MF_00188"/>
    </source>
</evidence>
<evidence type="ECO:0000256" key="5">
    <source>
        <dbReference type="ARBA" id="ARBA00022692"/>
    </source>
</evidence>
<dbReference type="Proteomes" id="UP000470470">
    <property type="component" value="Unassembled WGS sequence"/>
</dbReference>
<evidence type="ECO:0000256" key="2">
    <source>
        <dbReference type="ARBA" id="ARBA00009779"/>
    </source>
</evidence>
<dbReference type="PANTHER" id="PTHR43221:SF1">
    <property type="entry name" value="PROTEASE HTPX"/>
    <property type="match status" value="1"/>
</dbReference>
<dbReference type="EMBL" id="JAAGWK010000005">
    <property type="protein sequence ID" value="NEL52802.1"/>
    <property type="molecule type" value="Genomic_DNA"/>
</dbReference>
<evidence type="ECO:0000256" key="13">
    <source>
        <dbReference type="SAM" id="MobiDB-lite"/>
    </source>
</evidence>
<dbReference type="AlphaFoldDB" id="A0A7K3W8K7"/>
<evidence type="ECO:0000256" key="7">
    <source>
        <dbReference type="ARBA" id="ARBA00022801"/>
    </source>
</evidence>
<dbReference type="CDD" id="cd07336">
    <property type="entry name" value="M48B_HtpX_like"/>
    <property type="match status" value="1"/>
</dbReference>
<keyword evidence="4 12" id="KW-0645">Protease</keyword>
<keyword evidence="7 12" id="KW-0378">Hydrolase</keyword>
<dbReference type="Gene3D" id="3.30.2010.10">
    <property type="entry name" value="Metalloproteases ('zincins'), catalytic domain"/>
    <property type="match status" value="1"/>
</dbReference>
<evidence type="ECO:0000259" key="14">
    <source>
        <dbReference type="Pfam" id="PF01435"/>
    </source>
</evidence>
<feature type="binding site" evidence="12">
    <location>
        <position position="170"/>
    </location>
    <ligand>
        <name>Zn(2+)</name>
        <dbReference type="ChEBI" id="CHEBI:29105"/>
        <note>catalytic</note>
    </ligand>
</feature>
<dbReference type="InterPro" id="IPR022919">
    <property type="entry name" value="Pept_M48_protease_HtpX"/>
</dbReference>
<organism evidence="15 16">
    <name type="scientific">Goekera deserti</name>
    <dbReference type="NCBI Taxonomy" id="2497753"/>
    <lineage>
        <taxon>Bacteria</taxon>
        <taxon>Bacillati</taxon>
        <taxon>Actinomycetota</taxon>
        <taxon>Actinomycetes</taxon>
        <taxon>Geodermatophilales</taxon>
        <taxon>Geodermatophilaceae</taxon>
        <taxon>Goekera</taxon>
    </lineage>
</organism>
<feature type="transmembrane region" description="Helical" evidence="12">
    <location>
        <begin position="42"/>
        <end position="60"/>
    </location>
</feature>
<proteinExistence type="inferred from homology"/>
<keyword evidence="8 12" id="KW-0862">Zinc</keyword>
<dbReference type="InterPro" id="IPR001915">
    <property type="entry name" value="Peptidase_M48"/>
</dbReference>
<evidence type="ECO:0000256" key="3">
    <source>
        <dbReference type="ARBA" id="ARBA00022475"/>
    </source>
</evidence>
<keyword evidence="3 12" id="KW-1003">Cell membrane</keyword>
<dbReference type="InterPro" id="IPR050083">
    <property type="entry name" value="HtpX_protease"/>
</dbReference>
<evidence type="ECO:0000256" key="11">
    <source>
        <dbReference type="ARBA" id="ARBA00023136"/>
    </source>
</evidence>
<feature type="domain" description="Peptidase M48" evidence="14">
    <location>
        <begin position="101"/>
        <end position="317"/>
    </location>
</feature>
<feature type="binding site" evidence="12">
    <location>
        <position position="166"/>
    </location>
    <ligand>
        <name>Zn(2+)</name>
        <dbReference type="ChEBI" id="CHEBI:29105"/>
        <note>catalytic</note>
    </ligand>
</feature>
<evidence type="ECO:0000256" key="10">
    <source>
        <dbReference type="ARBA" id="ARBA00023049"/>
    </source>
</evidence>
<evidence type="ECO:0000256" key="6">
    <source>
        <dbReference type="ARBA" id="ARBA00022723"/>
    </source>
</evidence>
<evidence type="ECO:0000313" key="16">
    <source>
        <dbReference type="Proteomes" id="UP000470470"/>
    </source>
</evidence>
<feature type="transmembrane region" description="Helical" evidence="12">
    <location>
        <begin position="214"/>
        <end position="236"/>
    </location>
</feature>
<keyword evidence="9 12" id="KW-1133">Transmembrane helix</keyword>
<comment type="cofactor">
    <cofactor evidence="12">
        <name>Zn(2+)</name>
        <dbReference type="ChEBI" id="CHEBI:29105"/>
    </cofactor>
    <text evidence="12">Binds 1 zinc ion per subunit.</text>
</comment>
<comment type="caution">
    <text evidence="15">The sequence shown here is derived from an EMBL/GenBank/DDBJ whole genome shotgun (WGS) entry which is preliminary data.</text>
</comment>
<keyword evidence="16" id="KW-1185">Reference proteome</keyword>
<dbReference type="GO" id="GO:0006508">
    <property type="term" value="P:proteolysis"/>
    <property type="evidence" value="ECO:0007669"/>
    <property type="project" value="UniProtKB-KW"/>
</dbReference>
<keyword evidence="10 12" id="KW-0482">Metalloprotease</keyword>
<keyword evidence="11 12" id="KW-0472">Membrane</keyword>
<gene>
    <name evidence="12 15" type="primary">htpX</name>
    <name evidence="15" type="ORF">G1H19_02080</name>
</gene>
<keyword evidence="6 12" id="KW-0479">Metal-binding</keyword>
<dbReference type="PANTHER" id="PTHR43221">
    <property type="entry name" value="PROTEASE HTPX"/>
    <property type="match status" value="1"/>
</dbReference>
<dbReference type="NCBIfam" id="NF002839">
    <property type="entry name" value="PRK03072.1"/>
    <property type="match status" value="1"/>
</dbReference>
<evidence type="ECO:0000256" key="1">
    <source>
        <dbReference type="ARBA" id="ARBA00004651"/>
    </source>
</evidence>
<dbReference type="GO" id="GO:0005886">
    <property type="term" value="C:plasma membrane"/>
    <property type="evidence" value="ECO:0007669"/>
    <property type="project" value="UniProtKB-SubCell"/>
</dbReference>
<name>A0A7K3W8K7_9ACTN</name>
<evidence type="ECO:0000256" key="4">
    <source>
        <dbReference type="ARBA" id="ARBA00022670"/>
    </source>
</evidence>
<protein>
    <recommendedName>
        <fullName evidence="12">Protease HtpX homolog</fullName>
        <ecNumber evidence="12">3.4.24.-</ecNumber>
    </recommendedName>
</protein>
<dbReference type="GO" id="GO:0008270">
    <property type="term" value="F:zinc ion binding"/>
    <property type="evidence" value="ECO:0007669"/>
    <property type="project" value="UniProtKB-UniRule"/>
</dbReference>
<feature type="transmembrane region" description="Helical" evidence="12">
    <location>
        <begin position="66"/>
        <end position="82"/>
    </location>
</feature>
<dbReference type="EC" id="3.4.24.-" evidence="12"/>
<dbReference type="GO" id="GO:0004222">
    <property type="term" value="F:metalloendopeptidase activity"/>
    <property type="evidence" value="ECO:0007669"/>
    <property type="project" value="UniProtKB-UniRule"/>
</dbReference>
<accession>A0A7K3W8K7</accession>
<feature type="active site" evidence="12">
    <location>
        <position position="167"/>
    </location>
</feature>
<evidence type="ECO:0000256" key="9">
    <source>
        <dbReference type="ARBA" id="ARBA00022989"/>
    </source>
</evidence>
<dbReference type="HAMAP" id="MF_00188">
    <property type="entry name" value="Pept_M48_protease_HtpX"/>
    <property type="match status" value="1"/>
</dbReference>
<feature type="transmembrane region" description="Helical" evidence="12">
    <location>
        <begin position="176"/>
        <end position="194"/>
    </location>
</feature>
<evidence type="ECO:0000313" key="15">
    <source>
        <dbReference type="EMBL" id="NEL52802.1"/>
    </source>
</evidence>
<feature type="binding site" evidence="12">
    <location>
        <position position="241"/>
    </location>
    <ligand>
        <name>Zn(2+)</name>
        <dbReference type="ChEBI" id="CHEBI:29105"/>
        <note>catalytic</note>
    </ligand>
</feature>
<comment type="similarity">
    <text evidence="2 12">Belongs to the peptidase M48B family.</text>
</comment>
<keyword evidence="5 12" id="KW-0812">Transmembrane</keyword>
<feature type="region of interest" description="Disordered" evidence="13">
    <location>
        <begin position="1"/>
        <end position="21"/>
    </location>
</feature>
<comment type="subcellular location">
    <subcellularLocation>
        <location evidence="1 12">Cell membrane</location>
        <topology evidence="1 12">Multi-pass membrane protein</topology>
    </subcellularLocation>
</comment>
<evidence type="ECO:0000256" key="8">
    <source>
        <dbReference type="ARBA" id="ARBA00022833"/>
    </source>
</evidence>
<reference evidence="15 16" key="1">
    <citation type="submission" date="2020-02" db="EMBL/GenBank/DDBJ databases">
        <title>The whole genome sequence of CPCC 205119.</title>
        <authorList>
            <person name="Jiang Z."/>
        </authorList>
    </citation>
    <scope>NUCLEOTIDE SEQUENCE [LARGE SCALE GENOMIC DNA]</scope>
    <source>
        <strain evidence="15 16">CPCC 205119</strain>
    </source>
</reference>
<sequence length="322" mass="34420">MTRCGWSRRPAPPGGGWPATGNGRWSEHVEVHVHRWNNGLKTALLLGLMGGVILAAGAVIGGRGGLFVALLIALGVNGYAYVNSDKLALRAMRAFPVTETQAPQMYAIVRELATEARQPMPRLYVSPTDQPNAFATGRNPRNAAVCCTQGILELLDARELRGVLAHELSHVYNRDILISSVAGAMATVVTYLSHMEMFASLFGGRSEDDRGGGSALGSLLLIVLGPIAAGLVRLAVSRSREYQADASGAALSRDPMALADALRKLERGVTARPLPQEDRLVAQSHLMIANPFRGAGMASMFATHPPMPRRIARLEAMARDLG</sequence>